<keyword evidence="5" id="KW-1185">Reference proteome</keyword>
<dbReference type="NCBIfam" id="NF008657">
    <property type="entry name" value="PRK11657.1"/>
    <property type="match status" value="1"/>
</dbReference>
<dbReference type="InterPro" id="IPR036249">
    <property type="entry name" value="Thioredoxin-like_sf"/>
</dbReference>
<dbReference type="RefSeq" id="WP_205405421.1">
    <property type="nucleotide sequence ID" value="NZ_JAFFTA010000020.1"/>
</dbReference>
<dbReference type="Proteomes" id="UP000749453">
    <property type="component" value="Unassembled WGS sequence"/>
</dbReference>
<dbReference type="EMBL" id="JAFFTA010000020">
    <property type="protein sequence ID" value="MBM9914551.1"/>
    <property type="molecule type" value="Genomic_DNA"/>
</dbReference>
<dbReference type="Gene3D" id="3.40.30.10">
    <property type="entry name" value="Glutaredoxin"/>
    <property type="match status" value="1"/>
</dbReference>
<dbReference type="PANTHER" id="PTHR35272:SF4">
    <property type="entry name" value="THIOL:DISULFIDE INTERCHANGE PROTEIN DSBG"/>
    <property type="match status" value="1"/>
</dbReference>
<dbReference type="Proteomes" id="UP000784064">
    <property type="component" value="Unassembled WGS sequence"/>
</dbReference>
<accession>A0AAW4GKX0</accession>
<keyword evidence="1" id="KW-0574">Periplasm</keyword>
<evidence type="ECO:0000256" key="1">
    <source>
        <dbReference type="RuleBase" id="RU364038"/>
    </source>
</evidence>
<dbReference type="EMBL" id="JAFFTB010000018">
    <property type="protein sequence ID" value="MBM9938680.1"/>
    <property type="molecule type" value="Genomic_DNA"/>
</dbReference>
<feature type="domain" description="Thioredoxin-like fold" evidence="2">
    <location>
        <begin position="80"/>
        <end position="180"/>
    </location>
</feature>
<dbReference type="CDD" id="cd03020">
    <property type="entry name" value="DsbA_DsbC_DsbG"/>
    <property type="match status" value="1"/>
</dbReference>
<comment type="caution">
    <text evidence="3">The sequence shown here is derived from an EMBL/GenBank/DDBJ whole genome shotgun (WGS) entry which is preliminary data.</text>
</comment>
<comment type="similarity">
    <text evidence="1">Belongs to the thioredoxin family. DsbC subfamily.</text>
</comment>
<gene>
    <name evidence="3" type="primary">dsbG</name>
    <name evidence="3" type="ORF">JJW18_13850</name>
    <name evidence="4" type="ORF">JJW19_11045</name>
</gene>
<keyword evidence="1" id="KW-0676">Redox-active center</keyword>
<evidence type="ECO:0000313" key="6">
    <source>
        <dbReference type="Proteomes" id="UP000784064"/>
    </source>
</evidence>
<protein>
    <recommendedName>
        <fullName evidence="1">Thiol:disulfide interchange protein</fullName>
    </recommendedName>
</protein>
<organism evidence="3 6">
    <name type="scientific">Stenotrophomonas lactitubi</name>
    <dbReference type="NCBI Taxonomy" id="2045214"/>
    <lineage>
        <taxon>Bacteria</taxon>
        <taxon>Pseudomonadati</taxon>
        <taxon>Pseudomonadota</taxon>
        <taxon>Gammaproteobacteria</taxon>
        <taxon>Lysobacterales</taxon>
        <taxon>Lysobacteraceae</taxon>
        <taxon>Stenotrophomonas</taxon>
    </lineage>
</organism>
<dbReference type="PANTHER" id="PTHR35272">
    <property type="entry name" value="THIOL:DISULFIDE INTERCHANGE PROTEIN DSBC-RELATED"/>
    <property type="match status" value="1"/>
</dbReference>
<evidence type="ECO:0000313" key="3">
    <source>
        <dbReference type="EMBL" id="MBM9914551.1"/>
    </source>
</evidence>
<keyword evidence="1" id="KW-0732">Signal</keyword>
<reference evidence="5" key="1">
    <citation type="submission" date="2021-01" db="EMBL/GenBank/DDBJ databases">
        <title>Stenotrophomonas maltophilia.</title>
        <authorList>
            <person name="Yu Y."/>
        </authorList>
    </citation>
    <scope>NUCLEOTIDE SEQUENCE [LARGE SCALE GENOMIC DNA]</scope>
    <source>
        <strain evidence="5">As-6</strain>
    </source>
</reference>
<reference evidence="3" key="2">
    <citation type="submission" date="2021-01" db="EMBL/GenBank/DDBJ databases">
        <authorList>
            <person name="Yu Y."/>
        </authorList>
    </citation>
    <scope>NUCLEOTIDE SEQUENCE</scope>
    <source>
        <strain evidence="3">As-5</strain>
        <strain evidence="4">As-6</strain>
    </source>
</reference>
<dbReference type="AlphaFoldDB" id="A0AAW4GKX0"/>
<sequence length="206" mass="21619">MAIETLGTEKVKLTRRPRGLHCVSMVAFLAIVSLGGCGQAQGIAGWSMDHVVSDVPVPEPVFDALDRASYVQDGSSRAPDIIYVFSDPNCPHCHALWHSLRPWVASGRVQVRHILVGLIRADSPQKSAAIFSSSDPSAALAIVAGGGEVELDPDLPLQAVSDNQALMERLGLNATPGMILHLSGGATSAAIGTPGNDWLVSQLGKP</sequence>
<evidence type="ECO:0000313" key="5">
    <source>
        <dbReference type="Proteomes" id="UP000749453"/>
    </source>
</evidence>
<dbReference type="InterPro" id="IPR012336">
    <property type="entry name" value="Thioredoxin-like_fold"/>
</dbReference>
<proteinExistence type="inferred from homology"/>
<name>A0AAW4GKX0_9GAMM</name>
<dbReference type="Pfam" id="PF13098">
    <property type="entry name" value="Thioredoxin_2"/>
    <property type="match status" value="1"/>
</dbReference>
<dbReference type="InterPro" id="IPR033954">
    <property type="entry name" value="DiS-bond_Isoase_DsbC/G"/>
</dbReference>
<dbReference type="GO" id="GO:0042597">
    <property type="term" value="C:periplasmic space"/>
    <property type="evidence" value="ECO:0007669"/>
    <property type="project" value="UniProtKB-SubCell"/>
</dbReference>
<evidence type="ECO:0000259" key="2">
    <source>
        <dbReference type="Pfam" id="PF13098"/>
    </source>
</evidence>
<evidence type="ECO:0000313" key="4">
    <source>
        <dbReference type="EMBL" id="MBM9938680.1"/>
    </source>
</evidence>
<dbReference type="SUPFAM" id="SSF52833">
    <property type="entry name" value="Thioredoxin-like"/>
    <property type="match status" value="1"/>
</dbReference>
<comment type="subcellular location">
    <subcellularLocation>
        <location evidence="1">Periplasm</location>
    </subcellularLocation>
</comment>
<dbReference type="InterPro" id="IPR051470">
    <property type="entry name" value="Thiol:disulfide_interchange"/>
</dbReference>
<comment type="function">
    <text evidence="1">Required for disulfide bond formation in some periplasmic proteins. Acts by transferring its disulfide bond to other proteins and is reduced in the process.</text>
</comment>